<gene>
    <name evidence="1" type="ORF">M6B38_342260</name>
</gene>
<evidence type="ECO:0000313" key="2">
    <source>
        <dbReference type="Proteomes" id="UP001140949"/>
    </source>
</evidence>
<proteinExistence type="predicted"/>
<sequence length="105" mass="11939">MILSFPVTATSRSFWPAKVSLYLSPIFSDEPLHSYQRSTISSSSRVQHIELRCTQGLVDICSSHSCRSIFDNDKFVILPVQSTPICVNQPIESFVDRPNYRPCEE</sequence>
<comment type="caution">
    <text evidence="1">The sequence shown here is derived from an EMBL/GenBank/DDBJ whole genome shotgun (WGS) entry which is preliminary data.</text>
</comment>
<protein>
    <submittedName>
        <fullName evidence="1">Uncharacterized protein</fullName>
    </submittedName>
</protein>
<dbReference type="AlphaFoldDB" id="A0AAX6GWN6"/>
<dbReference type="Proteomes" id="UP001140949">
    <property type="component" value="Unassembled WGS sequence"/>
</dbReference>
<keyword evidence="2" id="KW-1185">Reference proteome</keyword>
<evidence type="ECO:0000313" key="1">
    <source>
        <dbReference type="EMBL" id="KAJ6832913.1"/>
    </source>
</evidence>
<accession>A0AAX6GWN6</accession>
<reference evidence="1" key="2">
    <citation type="submission" date="2023-04" db="EMBL/GenBank/DDBJ databases">
        <authorList>
            <person name="Bruccoleri R.E."/>
            <person name="Oakeley E.J."/>
            <person name="Faust A.-M."/>
            <person name="Dessus-Babus S."/>
            <person name="Altorfer M."/>
            <person name="Burckhardt D."/>
            <person name="Oertli M."/>
            <person name="Naumann U."/>
            <person name="Petersen F."/>
            <person name="Wong J."/>
        </authorList>
    </citation>
    <scope>NUCLEOTIDE SEQUENCE</scope>
    <source>
        <strain evidence="1">GSM-AAB239-AS_SAM_17_03QT</strain>
        <tissue evidence="1">Leaf</tissue>
    </source>
</reference>
<reference evidence="1" key="1">
    <citation type="journal article" date="2023" name="GigaByte">
        <title>Genome assembly of the bearded iris, Iris pallida Lam.</title>
        <authorList>
            <person name="Bruccoleri R.E."/>
            <person name="Oakeley E.J."/>
            <person name="Faust A.M.E."/>
            <person name="Altorfer M."/>
            <person name="Dessus-Babus S."/>
            <person name="Burckhardt D."/>
            <person name="Oertli M."/>
            <person name="Naumann U."/>
            <person name="Petersen F."/>
            <person name="Wong J."/>
        </authorList>
    </citation>
    <scope>NUCLEOTIDE SEQUENCE</scope>
    <source>
        <strain evidence="1">GSM-AAB239-AS_SAM_17_03QT</strain>
    </source>
</reference>
<dbReference type="EMBL" id="JANAVB010015600">
    <property type="protein sequence ID" value="KAJ6832913.1"/>
    <property type="molecule type" value="Genomic_DNA"/>
</dbReference>
<organism evidence="1 2">
    <name type="scientific">Iris pallida</name>
    <name type="common">Sweet iris</name>
    <dbReference type="NCBI Taxonomy" id="29817"/>
    <lineage>
        <taxon>Eukaryota</taxon>
        <taxon>Viridiplantae</taxon>
        <taxon>Streptophyta</taxon>
        <taxon>Embryophyta</taxon>
        <taxon>Tracheophyta</taxon>
        <taxon>Spermatophyta</taxon>
        <taxon>Magnoliopsida</taxon>
        <taxon>Liliopsida</taxon>
        <taxon>Asparagales</taxon>
        <taxon>Iridaceae</taxon>
        <taxon>Iridoideae</taxon>
        <taxon>Irideae</taxon>
        <taxon>Iris</taxon>
    </lineage>
</organism>
<name>A0AAX6GWN6_IRIPA</name>